<proteinExistence type="predicted"/>
<evidence type="ECO:0000313" key="2">
    <source>
        <dbReference type="Proteomes" id="UP000250086"/>
    </source>
</evidence>
<evidence type="ECO:0008006" key="3">
    <source>
        <dbReference type="Google" id="ProtNLM"/>
    </source>
</evidence>
<dbReference type="Gene3D" id="1.10.1200.10">
    <property type="entry name" value="ACP-like"/>
    <property type="match status" value="1"/>
</dbReference>
<protein>
    <recommendedName>
        <fullName evidence="3">Carrier domain-containing protein</fullName>
    </recommendedName>
</protein>
<sequence length="76" mass="8636">MEIKNFISFLEDFLRSFCDDESIKLDENTTLSELPEWSSMALVSSLTTIQSNFNVVADLDKVYSAITVGDLYKAFQ</sequence>
<dbReference type="RefSeq" id="WP_113744868.1">
    <property type="nucleotide sequence ID" value="NZ_UAPV01000001.1"/>
</dbReference>
<evidence type="ECO:0000313" key="1">
    <source>
        <dbReference type="EMBL" id="SPT70842.1"/>
    </source>
</evidence>
<accession>A0A2X0WWH3</accession>
<dbReference type="AlphaFoldDB" id="A0A2X0WWH3"/>
<dbReference type="InterPro" id="IPR036736">
    <property type="entry name" value="ACP-like_sf"/>
</dbReference>
<keyword evidence="2" id="KW-1185">Reference proteome</keyword>
<name>A0A2X0WWH3_9GAMM</name>
<reference evidence="1 2" key="1">
    <citation type="submission" date="2018-06" db="EMBL/GenBank/DDBJ databases">
        <authorList>
            <consortium name="Pathogen Informatics"/>
            <person name="Doyle S."/>
        </authorList>
    </citation>
    <scope>NUCLEOTIDE SEQUENCE [LARGE SCALE GENOMIC DNA]</scope>
    <source>
        <strain evidence="1 2">NCTC13093</strain>
    </source>
</reference>
<organism evidence="1 2">
    <name type="scientific">Anaerobiospirillum thomasii</name>
    <dbReference type="NCBI Taxonomy" id="179995"/>
    <lineage>
        <taxon>Bacteria</taxon>
        <taxon>Pseudomonadati</taxon>
        <taxon>Pseudomonadota</taxon>
        <taxon>Gammaproteobacteria</taxon>
        <taxon>Aeromonadales</taxon>
        <taxon>Succinivibrionaceae</taxon>
        <taxon>Anaerobiospirillum</taxon>
    </lineage>
</organism>
<dbReference type="EMBL" id="UAPV01000001">
    <property type="protein sequence ID" value="SPT70842.1"/>
    <property type="molecule type" value="Genomic_DNA"/>
</dbReference>
<dbReference type="Proteomes" id="UP000250086">
    <property type="component" value="Unassembled WGS sequence"/>
</dbReference>
<dbReference type="SUPFAM" id="SSF47336">
    <property type="entry name" value="ACP-like"/>
    <property type="match status" value="1"/>
</dbReference>
<gene>
    <name evidence="1" type="ORF">NCTC13093_02266</name>
</gene>